<feature type="region of interest" description="Disordered" evidence="7">
    <location>
        <begin position="1363"/>
        <end position="1427"/>
    </location>
</feature>
<feature type="compositionally biased region" description="Acidic residues" evidence="7">
    <location>
        <begin position="1009"/>
        <end position="1025"/>
    </location>
</feature>
<feature type="coiled-coil region" evidence="6">
    <location>
        <begin position="3454"/>
        <end position="3516"/>
    </location>
</feature>
<organism evidence="9 10">
    <name type="scientific">Elysia chlorotica</name>
    <name type="common">Eastern emerald elysia</name>
    <name type="synonym">Sea slug</name>
    <dbReference type="NCBI Taxonomy" id="188477"/>
    <lineage>
        <taxon>Eukaryota</taxon>
        <taxon>Metazoa</taxon>
        <taxon>Spiralia</taxon>
        <taxon>Lophotrochozoa</taxon>
        <taxon>Mollusca</taxon>
        <taxon>Gastropoda</taxon>
        <taxon>Heterobranchia</taxon>
        <taxon>Euthyneura</taxon>
        <taxon>Panpulmonata</taxon>
        <taxon>Sacoglossa</taxon>
        <taxon>Placobranchoidea</taxon>
        <taxon>Plakobranchidae</taxon>
        <taxon>Elysia</taxon>
    </lineage>
</organism>
<feature type="compositionally biased region" description="Low complexity" evidence="7">
    <location>
        <begin position="3144"/>
        <end position="3154"/>
    </location>
</feature>
<feature type="region of interest" description="Disordered" evidence="7">
    <location>
        <begin position="814"/>
        <end position="839"/>
    </location>
</feature>
<feature type="region of interest" description="Disordered" evidence="7">
    <location>
        <begin position="2332"/>
        <end position="2364"/>
    </location>
</feature>
<feature type="region of interest" description="Disordered" evidence="7">
    <location>
        <begin position="1668"/>
        <end position="1694"/>
    </location>
</feature>
<feature type="compositionally biased region" description="Polar residues" evidence="7">
    <location>
        <begin position="963"/>
        <end position="973"/>
    </location>
</feature>
<keyword evidence="4" id="KW-0862">Zinc</keyword>
<evidence type="ECO:0000256" key="6">
    <source>
        <dbReference type="SAM" id="Coils"/>
    </source>
</evidence>
<feature type="region of interest" description="Disordered" evidence="7">
    <location>
        <begin position="2551"/>
        <end position="2615"/>
    </location>
</feature>
<feature type="region of interest" description="Disordered" evidence="7">
    <location>
        <begin position="589"/>
        <end position="618"/>
    </location>
</feature>
<keyword evidence="2" id="KW-0677">Repeat</keyword>
<feature type="region of interest" description="Disordered" evidence="7">
    <location>
        <begin position="2703"/>
        <end position="2744"/>
    </location>
</feature>
<dbReference type="GO" id="GO:0005634">
    <property type="term" value="C:nucleus"/>
    <property type="evidence" value="ECO:0007669"/>
    <property type="project" value="TreeGrafter"/>
</dbReference>
<feature type="compositionally biased region" description="Polar residues" evidence="7">
    <location>
        <begin position="3219"/>
        <end position="3229"/>
    </location>
</feature>
<feature type="region of interest" description="Disordered" evidence="7">
    <location>
        <begin position="957"/>
        <end position="1030"/>
    </location>
</feature>
<feature type="region of interest" description="Disordered" evidence="7">
    <location>
        <begin position="2129"/>
        <end position="2195"/>
    </location>
</feature>
<feature type="compositionally biased region" description="Basic residues" evidence="7">
    <location>
        <begin position="1626"/>
        <end position="1639"/>
    </location>
</feature>
<dbReference type="PANTHER" id="PTHR24403">
    <property type="entry name" value="ZINC FINGER PROTEIN"/>
    <property type="match status" value="1"/>
</dbReference>
<keyword evidence="3 5" id="KW-0863">Zinc-finger</keyword>
<feature type="compositionally biased region" description="Polar residues" evidence="7">
    <location>
        <begin position="296"/>
        <end position="310"/>
    </location>
</feature>
<protein>
    <recommendedName>
        <fullName evidence="8">C2H2-type domain-containing protein</fullName>
    </recommendedName>
</protein>
<feature type="compositionally biased region" description="Low complexity" evidence="7">
    <location>
        <begin position="2988"/>
        <end position="3006"/>
    </location>
</feature>
<feature type="compositionally biased region" description="Polar residues" evidence="7">
    <location>
        <begin position="1366"/>
        <end position="1401"/>
    </location>
</feature>
<evidence type="ECO:0000313" key="10">
    <source>
        <dbReference type="Proteomes" id="UP000271974"/>
    </source>
</evidence>
<feature type="compositionally biased region" description="Basic and acidic residues" evidence="7">
    <location>
        <begin position="405"/>
        <end position="429"/>
    </location>
</feature>
<feature type="compositionally biased region" description="Basic and acidic residues" evidence="7">
    <location>
        <begin position="513"/>
        <end position="530"/>
    </location>
</feature>
<feature type="compositionally biased region" description="Basic and acidic residues" evidence="7">
    <location>
        <begin position="154"/>
        <end position="168"/>
    </location>
</feature>
<feature type="compositionally biased region" description="Basic and acidic residues" evidence="7">
    <location>
        <begin position="2649"/>
        <end position="2664"/>
    </location>
</feature>
<dbReference type="EMBL" id="RQTK01000826">
    <property type="protein sequence ID" value="RUS74497.1"/>
    <property type="molecule type" value="Genomic_DNA"/>
</dbReference>
<feature type="compositionally biased region" description="Polar residues" evidence="7">
    <location>
        <begin position="827"/>
        <end position="837"/>
    </location>
</feature>
<dbReference type="PANTHER" id="PTHR24403:SF67">
    <property type="entry name" value="FI01116P-RELATED"/>
    <property type="match status" value="1"/>
</dbReference>
<feature type="compositionally biased region" description="Low complexity" evidence="7">
    <location>
        <begin position="93"/>
        <end position="111"/>
    </location>
</feature>
<feature type="compositionally biased region" description="Polar residues" evidence="7">
    <location>
        <begin position="3007"/>
        <end position="3016"/>
    </location>
</feature>
<feature type="compositionally biased region" description="Polar residues" evidence="7">
    <location>
        <begin position="1408"/>
        <end position="1427"/>
    </location>
</feature>
<evidence type="ECO:0000256" key="2">
    <source>
        <dbReference type="ARBA" id="ARBA00022737"/>
    </source>
</evidence>
<dbReference type="Gene3D" id="3.30.160.60">
    <property type="entry name" value="Classic Zinc Finger"/>
    <property type="match status" value="3"/>
</dbReference>
<feature type="region of interest" description="Disordered" evidence="7">
    <location>
        <begin position="3522"/>
        <end position="3572"/>
    </location>
</feature>
<name>A0A3S1BTJ1_ELYCH</name>
<sequence length="3611" mass="388255">MKRASLSCKDKGQGTKRTTPLRGNDQAAPIRTAKHASQGSDQTAAMKTEKLSFRGSEQTTTPETGKLASKQQSSNKSYSTRRASSLSARGGTALRSHSASPAASRALLKRSQLSSPKGRESPDTKCPKVGPVSRRPRGRPSGQGLRRGTPTSPREIERRRMAEMKKLTTTDGFWAGSSPAGEGESSQVKRRASNSKRSSANTTPDVSPVSTTRKKSVSTTTASQTKSVKPDKEQSVGNSVTELRRLQTTDGFWSPSSILSDSRDASPSSTSSSLDRSFRQRSQQNKNIGHVANPRASESQTLASKNTQKVRPQYKSKILMRRSSAPDIVAPEKEGSRQGRSRASRAHFLSNSLKKKSILQRSPTRFGKQTLPYLRGRAGRFVSPSTEAKGAGSQSLELSMSSEPEELKKNLRRRKGEEDMFGKSEEDVRNVPALRKRQTLTSPVMLKAKPDGLKNKKPHVNNCKDESKEDDTEKEHIRRTALAKMTPNLNSKRKSRIKEAGQRKTMLQTRIKGASEETQSKSDGKEKDATAKAGNESNNPSGLEQVPPSTPSLVSSRLAISDLLGSGELRRLDTTPGFWAPTPDVSHVLARRSSGSSPRPSRRAATYKAGLSPQKPKSNLLQLRKKKLSVLQKQRQIKKQISKEEQAQAEPIHRHNVGAEASKKDKFGLGRRRRKYTKKSLRLEDEQLHNSGSLDYGANELMNATEEFVTEGVSDDFDMQLDVKATSILLSDPKAVSNPTKDFQNVFESTVNGPNTFKPVHSTLEFVEIATQTQNGGRIVDKIPSKLKTNISTVTYERSCDKADKLISPAFNKSSLDDKLEPDVQESETQPATSAATMTDKVELASVKPGLNSASTLGNKFKDKSELDSVSKDSAVLVEVKSNDEKNTGSKLHASTVKDKMEADLVSRASVSSDNFEPVEDRSDVKLVALKGKSKDELVTVDVKEIGSPQFDVEKMYSPNAVEESSSTTNNIEASKCEEKQMVSDQAQHESKEVRDKRITANVSSSEKEIDEPDSVSAFDLEDDKTDSRSSIVKDSNANLAMKEADSYMALEDRFSSLSSEGAESSIVKEDSNANIQSTETDVSMEVLDSSTVALELGDEKKGSDSASNYDLKEAHCVADEVKPQLDDSLTKGAETKMEGAIYKVAPESVNKEEFEQKRIDCATSNGGDPTQMSEAISGEVSETEIKQTDGDPKKGVELKAPLSDPMEGAEKQPVDSTSEEHFVAKAPDSSATEVLTKLTHSSINGESKLVEPVSNCGVDEKPGYNEMDAAHSSLVCPSNETEIAETSREEILSADVGNSKSLIAKDDVMTPTSSNSSVGVVKDLKPDKMGTKPVSLATEYFDNVKTVQGDENIQVITCPMKLDSDNSLTDNNSIASKSGNDATTNPCSSSVLSVAPNSTAHPEKSLGTDSDSATFPENLGSQSGTTKATILKAESVLVKPVSTGPAGDASKSNILHEEVQLVQPFSTSSGAYPKTKQDPLRKVVKRKRNAWKRGILHKGTKMYRKSVQNSQRIPYPSLQKSALQKDPSFSDGEIASLPDQSLVADSQTLTNTVRDAKKSAKELRKSIILRRLQTDANLAGGVLDDSTLHSGGRSLREIAPKNKDIPTLRKELASDVNVIDLTSKPKIRSGKGPGRPRKNKEPDNLPKLVLSSKPEEDSNVLMRWYKTPPKLSPQPIGRLEASSGSPGKHGLTNQDTEFVTENVDDSDLHLYLSGISEEESSPVKSGDLSDLSLAYNPINLAGTLASLSNGSSNAITVTPKKVGGLKLKGRKGKPPGTPMTEEEKMKIKSNLIARYGDSASFKKSRTARKSTYTPSLYLASAGPPSTVKKFSLRQKTTRSPLEMLEMKRKQEEAIYDREQEKRLAKRINRMEKRFSQASADDLYEDCDDSEWGIRDCAVVLNDFVKKLHLESIDISPVAEHRTAQSKRPESPENIPSDLEEDWCANLEDFQDECGEGWTNDGNHPEKRPFIPRLKLKRIPKVEKEKKVKVHKSKKRPRFILPKPDALQPLKVVIKTEASSFANQDSAAKSASAVDVANIHRPGFEGSFVDFLKGKTTDEFMKPKEKRFISKSAAGGVNDGRLILNLGSVGGLKSKKSVATSGPTVNSNQTHVANDDMGAMMSSYFTQENQDGTTNNARNGQEGDGKSGPGLEVNPAPPSEVCSTATASTKSTCEKSAESPLLNTTTTTSKTNNNNNIEILPQVTSLQAAQQAKVSPVSKTVSPVKDGLEPGLKRSTPCPCPEGWKVKTIQPPEKQPSGRRFTCKRCPFGTSSHLTIESHIYSHIPGVQFRCAYCESEFSSMAATASHIKNTHKFGEACLHISRSVEEQNFYDAEDSSARSGVAEPDQAQTAAGERVVRSPRGGTTQVAGSVVVASGDGAGQGGQSPPVVISVLVSSGAAATASGANHGAGIMVRPGNVAPCSSTPPSATNKRRYVCTHCGFSTNVRADAEHHVLDLHPSSSIFACSLCKENMYYSDAEIKQHAATVHPSRSRPFCRLPDFYDAEKLSSAALSCEDIVIEMSGSVYPEGHAADESSPVDHRQRAKDYLQLQEGLKEKRSAEADSTTAADYMECEEEPSDPCVSSQAEAEADSVSKGGDKPSSQDTEVAASVAAHSSNDVSISNHSLISSSAECSSGPGKDASAGGAEEMFDPKASKSVDCPESHAEAAVSINKDADEDGSSGSSGLKIVEVVSLSSQGESAGYVQELSSGDGNSSSQPQNSSEKNSGDPTGEDVPLSSLAPGSVPAASTDVTNAAAIPAVTTAHKAPAQPGSATTNQPAGGLPLSYKCSACRVHTPYLLMMVKHLKAKHPHMGCFSCPYCKMSALPQSGPSSSVGQAESFVTQKQLRSHIRKLHPEKTGRNEIALSARAKQFVEAMVLPAGPECIRVGSRLVLEEDIHTCTYCNLKMTSLASVYEHLNELHADLFEFVCPICQNFKSKNLEAISVHSLEVHFSEVETDKVHVSVPKNLFSVLKCISKGGKYIEKHLDGTSSNTESNSSSKNPNPATPVVNTGSTPSSVKAAPPAKSCVEPDNCSAPLDLTSASQSITRVPAPAHTPAAIAPPIIQAPPAHTGKPAGVSFSSSLFDTSSLSAPPLLVVSPVAGGSSAAASSFLSPQHKSPTPGRNLQSTLASPAMASVGKHKHAKSSPSPAPKSLPVLNVPTIKPRPPPASSAGARQRVLGIAEPQPETAITGSRTPVISHTSSVKSSSSSYSATQSPQSAHLSLPTSATSFDDLPDDEPNPDAFKIFNLQPTPPLVNSPAPVSVLHSPSPVTLTGQPSPSAIPTVFPPVSSPLSASFIQGPIVGFPPGLVISQALLPPHPSTFSQQQQAAMFRSATPAGTVLSSSPGGSGMSSKQRASPGTFSQPQRPKSASVASADTQLLKEKQKRELLLLKQQYQQQRQGAGFEGFPKDPSQLAEEDRQQAQKKQQKQLRMQQLQFLQQVRQQQQLAHRQQMLQRAVLNQQQQQQQANNLAQQVQAQMQSYPSFQVPAAQAWFQQQRQQQQRNQLMQQQQEMLRQKAADFANAGQAAQMNHPQATSSTSSPAPPPTSSSAPTSSSGMVSPRSSKGVHKRSSSLYQCPYCPAPVVLKALDVASHIHQKHPGSQVVFKKAAS</sequence>
<feature type="compositionally biased region" description="Polar residues" evidence="7">
    <location>
        <begin position="3353"/>
        <end position="3376"/>
    </location>
</feature>
<feature type="compositionally biased region" description="Low complexity" evidence="7">
    <location>
        <begin position="2162"/>
        <end position="2171"/>
    </location>
</feature>
<dbReference type="InterPro" id="IPR050688">
    <property type="entry name" value="Zinc_finger/UBP_domain"/>
</dbReference>
<evidence type="ECO:0000256" key="3">
    <source>
        <dbReference type="ARBA" id="ARBA00022771"/>
    </source>
</evidence>
<dbReference type="GO" id="GO:0045944">
    <property type="term" value="P:positive regulation of transcription by RNA polymerase II"/>
    <property type="evidence" value="ECO:0007669"/>
    <property type="project" value="TreeGrafter"/>
</dbReference>
<feature type="region of interest" description="Disordered" evidence="7">
    <location>
        <begin position="3400"/>
        <end position="3428"/>
    </location>
</feature>
<keyword evidence="1" id="KW-0479">Metal-binding</keyword>
<feature type="compositionally biased region" description="Polar residues" evidence="7">
    <location>
        <begin position="2705"/>
        <end position="2727"/>
    </location>
</feature>
<feature type="region of interest" description="Disordered" evidence="7">
    <location>
        <begin position="2985"/>
        <end position="3029"/>
    </location>
</feature>
<feature type="region of interest" description="Disordered" evidence="7">
    <location>
        <begin position="3105"/>
        <end position="3242"/>
    </location>
</feature>
<feature type="region of interest" description="Disordered" evidence="7">
    <location>
        <begin position="642"/>
        <end position="663"/>
    </location>
</feature>
<accession>A0A3S1BTJ1</accession>
<feature type="compositionally biased region" description="Basic and acidic residues" evidence="7">
    <location>
        <begin position="975"/>
        <end position="999"/>
    </location>
</feature>
<dbReference type="STRING" id="188477.A0A3S1BTJ1"/>
<dbReference type="PROSITE" id="PS00028">
    <property type="entry name" value="ZINC_FINGER_C2H2_1"/>
    <property type="match status" value="1"/>
</dbReference>
<evidence type="ECO:0000259" key="8">
    <source>
        <dbReference type="PROSITE" id="PS50157"/>
    </source>
</evidence>
<evidence type="ECO:0000256" key="1">
    <source>
        <dbReference type="ARBA" id="ARBA00022723"/>
    </source>
</evidence>
<feature type="compositionally biased region" description="Polar residues" evidence="7">
    <location>
        <begin position="55"/>
        <end position="87"/>
    </location>
</feature>
<gene>
    <name evidence="9" type="ORF">EGW08_017748</name>
</gene>
<feature type="region of interest" description="Disordered" evidence="7">
    <location>
        <begin position="1"/>
        <end position="554"/>
    </location>
</feature>
<feature type="compositionally biased region" description="Polar residues" evidence="7">
    <location>
        <begin position="35"/>
        <end position="45"/>
    </location>
</feature>
<evidence type="ECO:0000256" key="7">
    <source>
        <dbReference type="SAM" id="MobiDB-lite"/>
    </source>
</evidence>
<feature type="region of interest" description="Disordered" evidence="7">
    <location>
        <begin position="1162"/>
        <end position="1216"/>
    </location>
</feature>
<feature type="compositionally biased region" description="Low complexity" evidence="7">
    <location>
        <begin position="254"/>
        <end position="275"/>
    </location>
</feature>
<dbReference type="PROSITE" id="PS50157">
    <property type="entry name" value="ZINC_FINGER_C2H2_2"/>
    <property type="match status" value="1"/>
</dbReference>
<keyword evidence="6" id="KW-0175">Coiled coil</keyword>
<dbReference type="OrthoDB" id="6101405at2759"/>
<feature type="region of interest" description="Disordered" evidence="7">
    <location>
        <begin position="2627"/>
        <end position="2683"/>
    </location>
</feature>
<feature type="region of interest" description="Disordered" evidence="7">
    <location>
        <begin position="3319"/>
        <end position="3376"/>
    </location>
</feature>
<dbReference type="SMART" id="SM00355">
    <property type="entry name" value="ZnF_C2H2"/>
    <property type="match status" value="9"/>
</dbReference>
<feature type="domain" description="C2H2-type" evidence="8">
    <location>
        <begin position="2289"/>
        <end position="2312"/>
    </location>
</feature>
<feature type="compositionally biased region" description="Polar residues" evidence="7">
    <location>
        <begin position="3187"/>
        <end position="3197"/>
    </location>
</feature>
<feature type="compositionally biased region" description="Low complexity" evidence="7">
    <location>
        <begin position="195"/>
        <end position="223"/>
    </location>
</feature>
<feature type="compositionally biased region" description="Low complexity" evidence="7">
    <location>
        <begin position="175"/>
        <end position="186"/>
    </location>
</feature>
<feature type="compositionally biased region" description="Low complexity" evidence="7">
    <location>
        <begin position="129"/>
        <end position="148"/>
    </location>
</feature>
<feature type="compositionally biased region" description="Basic and acidic residues" evidence="7">
    <location>
        <begin position="117"/>
        <end position="126"/>
    </location>
</feature>
<comment type="caution">
    <text evidence="9">The sequence shown here is derived from an EMBL/GenBank/DDBJ whole genome shotgun (WGS) entry which is preliminary data.</text>
</comment>
<evidence type="ECO:0000256" key="5">
    <source>
        <dbReference type="PROSITE-ProRule" id="PRU00042"/>
    </source>
</evidence>
<feature type="region of interest" description="Disordered" evidence="7">
    <location>
        <begin position="1624"/>
        <end position="1655"/>
    </location>
</feature>
<reference evidence="9 10" key="1">
    <citation type="submission" date="2019-01" db="EMBL/GenBank/DDBJ databases">
        <title>A draft genome assembly of the solar-powered sea slug Elysia chlorotica.</title>
        <authorList>
            <person name="Cai H."/>
            <person name="Li Q."/>
            <person name="Fang X."/>
            <person name="Li J."/>
            <person name="Curtis N.E."/>
            <person name="Altenburger A."/>
            <person name="Shibata T."/>
            <person name="Feng M."/>
            <person name="Maeda T."/>
            <person name="Schwartz J.A."/>
            <person name="Shigenobu S."/>
            <person name="Lundholm N."/>
            <person name="Nishiyama T."/>
            <person name="Yang H."/>
            <person name="Hasebe M."/>
            <person name="Li S."/>
            <person name="Pierce S.K."/>
            <person name="Wang J."/>
        </authorList>
    </citation>
    <scope>NUCLEOTIDE SEQUENCE [LARGE SCALE GENOMIC DNA]</scope>
    <source>
        <strain evidence="9">EC2010</strain>
        <tissue evidence="9">Whole organism of an adult</tissue>
    </source>
</reference>
<dbReference type="GO" id="GO:0008270">
    <property type="term" value="F:zinc ion binding"/>
    <property type="evidence" value="ECO:0007669"/>
    <property type="project" value="UniProtKB-KW"/>
</dbReference>
<evidence type="ECO:0000256" key="4">
    <source>
        <dbReference type="ARBA" id="ARBA00022833"/>
    </source>
</evidence>
<feature type="compositionally biased region" description="Low complexity" evidence="7">
    <location>
        <begin position="3198"/>
        <end position="3218"/>
    </location>
</feature>
<feature type="compositionally biased region" description="Low complexity" evidence="7">
    <location>
        <begin position="3522"/>
        <end position="3541"/>
    </location>
</feature>
<evidence type="ECO:0000313" key="9">
    <source>
        <dbReference type="EMBL" id="RUS74497.1"/>
    </source>
</evidence>
<keyword evidence="10" id="KW-1185">Reference proteome</keyword>
<proteinExistence type="predicted"/>
<feature type="compositionally biased region" description="Polar residues" evidence="7">
    <location>
        <begin position="1163"/>
        <end position="1175"/>
    </location>
</feature>
<dbReference type="Proteomes" id="UP000271974">
    <property type="component" value="Unassembled WGS sequence"/>
</dbReference>
<feature type="compositionally biased region" description="Polar residues" evidence="7">
    <location>
        <begin position="3114"/>
        <end position="3129"/>
    </location>
</feature>
<dbReference type="InterPro" id="IPR013087">
    <property type="entry name" value="Znf_C2H2_type"/>
</dbReference>
<feature type="compositionally biased region" description="Basic and acidic residues" evidence="7">
    <location>
        <begin position="462"/>
        <end position="478"/>
    </location>
</feature>
<feature type="compositionally biased region" description="Basic and acidic residues" evidence="7">
    <location>
        <begin position="1184"/>
        <end position="1198"/>
    </location>
</feature>
<feature type="compositionally biased region" description="Low complexity" evidence="7">
    <location>
        <begin position="2183"/>
        <end position="2195"/>
    </location>
</feature>
<feature type="compositionally biased region" description="Polar residues" evidence="7">
    <location>
        <begin position="2129"/>
        <end position="2139"/>
    </location>
</feature>